<organism evidence="1 2">
    <name type="scientific">Ceratocystis fimbriata CBS 114723</name>
    <dbReference type="NCBI Taxonomy" id="1035309"/>
    <lineage>
        <taxon>Eukaryota</taxon>
        <taxon>Fungi</taxon>
        <taxon>Dikarya</taxon>
        <taxon>Ascomycota</taxon>
        <taxon>Pezizomycotina</taxon>
        <taxon>Sordariomycetes</taxon>
        <taxon>Hypocreomycetidae</taxon>
        <taxon>Microascales</taxon>
        <taxon>Ceratocystidaceae</taxon>
        <taxon>Ceratocystis</taxon>
    </lineage>
</organism>
<sequence>MSNPPAKDQYLTQEDVTKMIRGIFETLESNKATTPTESRQDAQPSILAREMMLQNFPKLNANNWDKWVKHALRALKGVKVLYLFKDTEEKEFEDAMDLVKTEAERSIDEQQAFTILRAGMDEETQLATEGIETVSKCWTTLKAQLAISTSCRHCNMMGEVMEQMKWQDGDQATSKWHNIRHMLAETPEYAPLDKDQPITHFMARPIVKLLPSKIADIFERQIQQANET</sequence>
<evidence type="ECO:0000313" key="1">
    <source>
        <dbReference type="EMBL" id="PHH50561.1"/>
    </source>
</evidence>
<dbReference type="Proteomes" id="UP000222788">
    <property type="component" value="Unassembled WGS sequence"/>
</dbReference>
<dbReference type="EMBL" id="APWK03000124">
    <property type="protein sequence ID" value="PHH50561.1"/>
    <property type="molecule type" value="Genomic_DNA"/>
</dbReference>
<proteinExistence type="predicted"/>
<comment type="caution">
    <text evidence="1">The sequence shown here is derived from an EMBL/GenBank/DDBJ whole genome shotgun (WGS) entry which is preliminary data.</text>
</comment>
<protein>
    <submittedName>
        <fullName evidence="1">Uncharacterized protein</fullName>
    </submittedName>
</protein>
<reference evidence="1 2" key="1">
    <citation type="journal article" date="2013" name="Fungal Biol.">
        <title>Analysis of microsatellite markers in the genome of the plant pathogen Ceratocystis fimbriata.</title>
        <authorList>
            <person name="Simpson M.C."/>
            <person name="Wilken P.M."/>
            <person name="Coetzee M.P."/>
            <person name="Wingfield M.J."/>
            <person name="Wingfield B.D."/>
        </authorList>
    </citation>
    <scope>NUCLEOTIDE SEQUENCE [LARGE SCALE GENOMIC DNA]</scope>
    <source>
        <strain evidence="1 2">CBS 114723</strain>
    </source>
</reference>
<accession>A0A2C5WY34</accession>
<dbReference type="AlphaFoldDB" id="A0A2C5WY34"/>
<evidence type="ECO:0000313" key="2">
    <source>
        <dbReference type="Proteomes" id="UP000222788"/>
    </source>
</evidence>
<name>A0A2C5WY34_9PEZI</name>
<keyword evidence="2" id="KW-1185">Reference proteome</keyword>
<gene>
    <name evidence="1" type="ORF">CFIMG_007387RA00001</name>
</gene>
<reference evidence="1 2" key="2">
    <citation type="journal article" date="2013" name="IMA Fungus">
        <title>IMA Genome-F 1: Ceratocystis fimbriata: Draft nuclear genome sequence for the plant pathogen, Ceratocystis fimbriata.</title>
        <authorList>
            <person name="Wilken P.M."/>
            <person name="Steenkamp E.T."/>
            <person name="Wingfield M.J."/>
            <person name="de Beer Z.W."/>
            <person name="Wingfield B.D."/>
        </authorList>
    </citation>
    <scope>NUCLEOTIDE SEQUENCE [LARGE SCALE GENOMIC DNA]</scope>
    <source>
        <strain evidence="1 2">CBS 114723</strain>
    </source>
</reference>